<keyword evidence="1" id="KW-0812">Transmembrane</keyword>
<proteinExistence type="predicted"/>
<gene>
    <name evidence="2" type="ORF">P253_00890</name>
</gene>
<dbReference type="Proteomes" id="UP000018415">
    <property type="component" value="Unassembled WGS sequence"/>
</dbReference>
<dbReference type="HOGENOM" id="CLU_124814_0_0_6"/>
<comment type="caution">
    <text evidence="2">The sequence shown here is derived from an EMBL/GenBank/DDBJ whole genome shotgun (WGS) entry which is preliminary data.</text>
</comment>
<accession>V2U6X6</accession>
<name>V2U6X6_9GAMM</name>
<reference evidence="2 3" key="1">
    <citation type="submission" date="2013-10" db="EMBL/GenBank/DDBJ databases">
        <title>The Genome Sequence of Acinetobacter indicus CIP 110367.</title>
        <authorList>
            <consortium name="The Broad Institute Genomics Platform"/>
            <consortium name="The Broad Institute Genome Sequencing Center for Infectious Disease"/>
            <person name="Cerqueira G."/>
            <person name="Feldgarden M."/>
            <person name="Courvalin P."/>
            <person name="Grillot-Courvalin C."/>
            <person name="Clermont D."/>
            <person name="Rocha E."/>
            <person name="Yoon E.-J."/>
            <person name="Nemec A."/>
            <person name="Young S.K."/>
            <person name="Zeng Q."/>
            <person name="Gargeya S."/>
            <person name="Fitzgerald M."/>
            <person name="Abouelleil A."/>
            <person name="Alvarado L."/>
            <person name="Berlin A.M."/>
            <person name="Chapman S.B."/>
            <person name="Gainer-Dewar J."/>
            <person name="Goldberg J."/>
            <person name="Gnerre S."/>
            <person name="Griggs A."/>
            <person name="Gujja S."/>
            <person name="Hansen M."/>
            <person name="Howarth C."/>
            <person name="Imamovic A."/>
            <person name="Ireland A."/>
            <person name="Larimer J."/>
            <person name="McCowan C."/>
            <person name="Murphy C."/>
            <person name="Pearson M."/>
            <person name="Poon T.W."/>
            <person name="Priest M."/>
            <person name="Roberts A."/>
            <person name="Saif S."/>
            <person name="Shea T."/>
            <person name="Sykes S."/>
            <person name="Wortman J."/>
            <person name="Nusbaum C."/>
            <person name="Birren B."/>
        </authorList>
    </citation>
    <scope>NUCLEOTIDE SEQUENCE [LARGE SCALE GENOMIC DNA]</scope>
    <source>
        <strain evidence="2 3">CIP 110367</strain>
    </source>
</reference>
<feature type="transmembrane region" description="Helical" evidence="1">
    <location>
        <begin position="24"/>
        <end position="45"/>
    </location>
</feature>
<keyword evidence="1" id="KW-1133">Transmembrane helix</keyword>
<evidence type="ECO:0000313" key="2">
    <source>
        <dbReference type="EMBL" id="ESK50033.1"/>
    </source>
</evidence>
<keyword evidence="3" id="KW-1185">Reference proteome</keyword>
<protein>
    <submittedName>
        <fullName evidence="2">Uncharacterized protein</fullName>
    </submittedName>
</protein>
<organism evidence="2 3">
    <name type="scientific">Acinetobacter indicus CIP 110367</name>
    <dbReference type="NCBI Taxonomy" id="1341679"/>
    <lineage>
        <taxon>Bacteria</taxon>
        <taxon>Pseudomonadati</taxon>
        <taxon>Pseudomonadota</taxon>
        <taxon>Gammaproteobacteria</taxon>
        <taxon>Moraxellales</taxon>
        <taxon>Moraxellaceae</taxon>
        <taxon>Acinetobacter</taxon>
    </lineage>
</organism>
<dbReference type="EMBL" id="AYET01000001">
    <property type="protein sequence ID" value="ESK50033.1"/>
    <property type="molecule type" value="Genomic_DNA"/>
</dbReference>
<dbReference type="eggNOG" id="ENOG5031R9Z">
    <property type="taxonomic scope" value="Bacteria"/>
</dbReference>
<sequence length="191" mass="22250">MGLQQTRYPERFCDLSLRIYRQKVLLSCYITLKFTLYFSSFFRSLPMQFFDLSRQFKLSDILSPTKTLNELGQQEWFLAKVRVEHDCLSDSEQLEGQVVLQSNENIQLELEWLIQDTGFELQVLFKGVETAAEQETLVMVKGAQLVDDAQQPLSIQALSLWIDGTLLPMLPQIRKEIKARLNLWDYVEYGA</sequence>
<dbReference type="PATRIC" id="fig|1341679.3.peg.877"/>
<evidence type="ECO:0000313" key="3">
    <source>
        <dbReference type="Proteomes" id="UP000018415"/>
    </source>
</evidence>
<evidence type="ECO:0000256" key="1">
    <source>
        <dbReference type="SAM" id="Phobius"/>
    </source>
</evidence>
<keyword evidence="1" id="KW-0472">Membrane</keyword>
<dbReference type="AlphaFoldDB" id="V2U6X6"/>